<proteinExistence type="predicted"/>
<organism evidence="5 6">
    <name type="scientific">Mycoplasma marinum</name>
    <dbReference type="NCBI Taxonomy" id="1937190"/>
    <lineage>
        <taxon>Bacteria</taxon>
        <taxon>Bacillati</taxon>
        <taxon>Mycoplasmatota</taxon>
        <taxon>Mollicutes</taxon>
        <taxon>Mycoplasmataceae</taxon>
        <taxon>Mycoplasma</taxon>
    </lineage>
</organism>
<dbReference type="InterPro" id="IPR047641">
    <property type="entry name" value="ABC_transpr_MalK/UgpC-like"/>
</dbReference>
<dbReference type="PROSITE" id="PS00211">
    <property type="entry name" value="ABC_TRANSPORTER_1"/>
    <property type="match status" value="1"/>
</dbReference>
<dbReference type="PROSITE" id="PS50893">
    <property type="entry name" value="ABC_TRANSPORTER_2"/>
    <property type="match status" value="1"/>
</dbReference>
<evidence type="ECO:0000313" key="6">
    <source>
        <dbReference type="Proteomes" id="UP000294192"/>
    </source>
</evidence>
<feature type="non-terminal residue" evidence="5">
    <location>
        <position position="1"/>
    </location>
</feature>
<dbReference type="Pfam" id="PF00005">
    <property type="entry name" value="ABC_tran"/>
    <property type="match status" value="1"/>
</dbReference>
<evidence type="ECO:0000256" key="2">
    <source>
        <dbReference type="ARBA" id="ARBA00022967"/>
    </source>
</evidence>
<dbReference type="RefSeq" id="WP_131599620.1">
    <property type="nucleotide sequence ID" value="NZ_PSZO01000063.1"/>
</dbReference>
<dbReference type="AlphaFoldDB" id="A0A4V2NHW1"/>
<evidence type="ECO:0000313" key="5">
    <source>
        <dbReference type="EMBL" id="TCG10338.1"/>
    </source>
</evidence>
<dbReference type="Gene3D" id="3.40.50.300">
    <property type="entry name" value="P-loop containing nucleotide triphosphate hydrolases"/>
    <property type="match status" value="1"/>
</dbReference>
<keyword evidence="1" id="KW-1003">Cell membrane</keyword>
<accession>A0A4V2NHW1</accession>
<evidence type="ECO:0000256" key="1">
    <source>
        <dbReference type="ARBA" id="ARBA00022475"/>
    </source>
</evidence>
<dbReference type="InterPro" id="IPR012340">
    <property type="entry name" value="NA-bd_OB-fold"/>
</dbReference>
<dbReference type="SUPFAM" id="SSF50331">
    <property type="entry name" value="MOP-like"/>
    <property type="match status" value="1"/>
</dbReference>
<evidence type="ECO:0000259" key="4">
    <source>
        <dbReference type="PROSITE" id="PS50893"/>
    </source>
</evidence>
<dbReference type="Gene3D" id="2.40.50.100">
    <property type="match status" value="1"/>
</dbReference>
<keyword evidence="6" id="KW-1185">Reference proteome</keyword>
<dbReference type="InterPro" id="IPR008995">
    <property type="entry name" value="Mo/tungstate-bd_C_term_dom"/>
</dbReference>
<dbReference type="InterPro" id="IPR003439">
    <property type="entry name" value="ABC_transporter-like_ATP-bd"/>
</dbReference>
<dbReference type="OrthoDB" id="9802264at2"/>
<reference evidence="5 6" key="1">
    <citation type="submission" date="2018-02" db="EMBL/GenBank/DDBJ databases">
        <title>Mycoplasma marinum and Mycoplasma todarodis sp. nov., moderately halophilic and psychrotolerant mycoplasmas isolated from cephalopods.</title>
        <authorList>
            <person name="Viver T."/>
        </authorList>
    </citation>
    <scope>NUCLEOTIDE SEQUENCE [LARGE SCALE GENOMIC DNA]</scope>
    <source>
        <strain evidence="5 6">PE</strain>
    </source>
</reference>
<dbReference type="GO" id="GO:0055052">
    <property type="term" value="C:ATP-binding cassette (ABC) transporter complex, substrate-binding subunit-containing"/>
    <property type="evidence" value="ECO:0007669"/>
    <property type="project" value="TreeGrafter"/>
</dbReference>
<dbReference type="InterPro" id="IPR027417">
    <property type="entry name" value="P-loop_NTPase"/>
</dbReference>
<dbReference type="Proteomes" id="UP000294192">
    <property type="component" value="Unassembled WGS sequence"/>
</dbReference>
<sequence length="385" mass="43808">QYEKNKIIAINNSKETEIKELKHKLNSSKIIKQKILDSAIIWKYSIPARIRELSELVGIRNFLKRKPSALSGGQRQRVALIRAISKDAQLFLFDEPLSNLDAKLRGVMRSEIRKIHDRIGSTSLYVTHDQIEAMTMANKVVIMNVGYIQQVGSPKDLYDNPSNVFVARFIGTPTINMIRGIMNDINTFASANSSITVDFNEEQKIKLKAYKGKEVILGIRPHHIKVCTNAKTKANVVEGIIETFELVGSEYVLKVRTKHFGIIRIQVPASMIVEKNKVIKFTFEKEHAFIFDAQTGISITSKINNETQDALDVWKASVGERINNKIILESEREQTTFGKKVAEEVKSIFDKKYKMSLIHKKVEKNNNKTEDYNLVEIDNDNAINS</sequence>
<dbReference type="InterPro" id="IPR017871">
    <property type="entry name" value="ABC_transporter-like_CS"/>
</dbReference>
<keyword evidence="2" id="KW-1278">Translocase</keyword>
<dbReference type="GO" id="GO:0016887">
    <property type="term" value="F:ATP hydrolysis activity"/>
    <property type="evidence" value="ECO:0007669"/>
    <property type="project" value="InterPro"/>
</dbReference>
<dbReference type="EMBL" id="PSZO01000063">
    <property type="protein sequence ID" value="TCG10338.1"/>
    <property type="molecule type" value="Genomic_DNA"/>
</dbReference>
<evidence type="ECO:0000256" key="3">
    <source>
        <dbReference type="ARBA" id="ARBA00023136"/>
    </source>
</evidence>
<dbReference type="PANTHER" id="PTHR43875">
    <property type="entry name" value="MALTODEXTRIN IMPORT ATP-BINDING PROTEIN MSMX"/>
    <property type="match status" value="1"/>
</dbReference>
<dbReference type="Gene3D" id="2.40.50.140">
    <property type="entry name" value="Nucleic acid-binding proteins"/>
    <property type="match status" value="1"/>
</dbReference>
<protein>
    <recommendedName>
        <fullName evidence="4">ABC transporter domain-containing protein</fullName>
    </recommendedName>
</protein>
<feature type="domain" description="ABC transporter" evidence="4">
    <location>
        <begin position="2"/>
        <end position="170"/>
    </location>
</feature>
<dbReference type="Pfam" id="PF17912">
    <property type="entry name" value="OB_MalK"/>
    <property type="match status" value="1"/>
</dbReference>
<dbReference type="GO" id="GO:0005524">
    <property type="term" value="F:ATP binding"/>
    <property type="evidence" value="ECO:0007669"/>
    <property type="project" value="InterPro"/>
</dbReference>
<name>A0A4V2NHW1_9MOLU</name>
<dbReference type="SUPFAM" id="SSF52540">
    <property type="entry name" value="P-loop containing nucleoside triphosphate hydrolases"/>
    <property type="match status" value="1"/>
</dbReference>
<gene>
    <name evidence="5" type="ORF">C4B24_04785</name>
</gene>
<dbReference type="PANTHER" id="PTHR43875:SF15">
    <property type="entry name" value="TREHALOSE IMPORT ATP-BINDING PROTEIN SUGC"/>
    <property type="match status" value="1"/>
</dbReference>
<comment type="caution">
    <text evidence="5">The sequence shown here is derived from an EMBL/GenBank/DDBJ whole genome shotgun (WGS) entry which is preliminary data.</text>
</comment>
<dbReference type="InterPro" id="IPR040582">
    <property type="entry name" value="OB_MalK-like"/>
</dbReference>
<keyword evidence="3" id="KW-0472">Membrane</keyword>